<proteinExistence type="predicted"/>
<evidence type="ECO:0000256" key="1">
    <source>
        <dbReference type="SAM" id="MobiDB-lite"/>
    </source>
</evidence>
<accession>A0A426XDV9</accession>
<dbReference type="EMBL" id="AMZH03022041">
    <property type="protein sequence ID" value="RRT37659.1"/>
    <property type="molecule type" value="Genomic_DNA"/>
</dbReference>
<reference evidence="2 3" key="1">
    <citation type="journal article" date="2014" name="Agronomy (Basel)">
        <title>A Draft Genome Sequence for Ensete ventricosum, the Drought-Tolerant Tree Against Hunger.</title>
        <authorList>
            <person name="Harrison J."/>
            <person name="Moore K.A."/>
            <person name="Paszkiewicz K."/>
            <person name="Jones T."/>
            <person name="Grant M."/>
            <person name="Ambacheew D."/>
            <person name="Muzemil S."/>
            <person name="Studholme D.J."/>
        </authorList>
    </citation>
    <scope>NUCLEOTIDE SEQUENCE [LARGE SCALE GENOMIC DNA]</scope>
</reference>
<name>A0A426XDV9_ENSVE</name>
<evidence type="ECO:0000313" key="2">
    <source>
        <dbReference type="EMBL" id="RRT37659.1"/>
    </source>
</evidence>
<evidence type="ECO:0000313" key="3">
    <source>
        <dbReference type="Proteomes" id="UP000287651"/>
    </source>
</evidence>
<dbReference type="AlphaFoldDB" id="A0A426XDV9"/>
<feature type="region of interest" description="Disordered" evidence="1">
    <location>
        <begin position="49"/>
        <end position="72"/>
    </location>
</feature>
<sequence>MSGAGFDAGEGNPGSTIILQKRLGVGMAAVTSSASRGWSGSVWRSVPESVSGHSSDMGPHSSAKNDRDFSSPCALARPPRGLLGAEWELVRMSGDSELSLEGVRLQLGSADLTCVRSTVRALALPLYPVGYLRRVGHIDGPAVRGCDDLTAKGRGILISHESTRPQLEGVEATASTSCGFHGGHPPIASGGALSCVTCATPSMIVLQAKPLSALLPVRSAAMDKAAAAASPLSALFSHSPSSHLRSALGFRLLPPSLPLADEIHAPSGTVLLLPPRRFCVSARSSGDQIVARPSSSEMRKNPFGGCDRGAGDEKLRALRELFSRADVGIDAYIIPSQDAHQVVFVNPCKN</sequence>
<comment type="caution">
    <text evidence="2">The sequence shown here is derived from an EMBL/GenBank/DDBJ whole genome shotgun (WGS) entry which is preliminary data.</text>
</comment>
<protein>
    <submittedName>
        <fullName evidence="2">Uncharacterized protein</fullName>
    </submittedName>
</protein>
<organism evidence="2 3">
    <name type="scientific">Ensete ventricosum</name>
    <name type="common">Abyssinian banana</name>
    <name type="synonym">Musa ensete</name>
    <dbReference type="NCBI Taxonomy" id="4639"/>
    <lineage>
        <taxon>Eukaryota</taxon>
        <taxon>Viridiplantae</taxon>
        <taxon>Streptophyta</taxon>
        <taxon>Embryophyta</taxon>
        <taxon>Tracheophyta</taxon>
        <taxon>Spermatophyta</taxon>
        <taxon>Magnoliopsida</taxon>
        <taxon>Liliopsida</taxon>
        <taxon>Zingiberales</taxon>
        <taxon>Musaceae</taxon>
        <taxon>Ensete</taxon>
    </lineage>
</organism>
<gene>
    <name evidence="2" type="ORF">B296_00049219</name>
</gene>
<dbReference type="Proteomes" id="UP000287651">
    <property type="component" value="Unassembled WGS sequence"/>
</dbReference>